<proteinExistence type="predicted"/>
<accession>A0ABT6C2C7</accession>
<gene>
    <name evidence="1" type="ORF">P4R38_01620</name>
</gene>
<name>A0ABT6C2C7_9MICO</name>
<dbReference type="EMBL" id="JAROAV010000006">
    <property type="protein sequence ID" value="MDF8262940.1"/>
    <property type="molecule type" value="Genomic_DNA"/>
</dbReference>
<evidence type="ECO:0000313" key="2">
    <source>
        <dbReference type="Proteomes" id="UP001528912"/>
    </source>
</evidence>
<dbReference type="RefSeq" id="WP_277190753.1">
    <property type="nucleotide sequence ID" value="NZ_JAROAV010000006.1"/>
</dbReference>
<comment type="caution">
    <text evidence="1">The sequence shown here is derived from an EMBL/GenBank/DDBJ whole genome shotgun (WGS) entry which is preliminary data.</text>
</comment>
<keyword evidence="2" id="KW-1185">Reference proteome</keyword>
<dbReference type="Proteomes" id="UP001528912">
    <property type="component" value="Unassembled WGS sequence"/>
</dbReference>
<evidence type="ECO:0000313" key="1">
    <source>
        <dbReference type="EMBL" id="MDF8262940.1"/>
    </source>
</evidence>
<organism evidence="1 2">
    <name type="scientific">Luteipulveratus flavus</name>
    <dbReference type="NCBI Taxonomy" id="3031728"/>
    <lineage>
        <taxon>Bacteria</taxon>
        <taxon>Bacillati</taxon>
        <taxon>Actinomycetota</taxon>
        <taxon>Actinomycetes</taxon>
        <taxon>Micrococcales</taxon>
        <taxon>Dermacoccaceae</taxon>
        <taxon>Luteipulveratus</taxon>
    </lineage>
</organism>
<reference evidence="1 2" key="1">
    <citation type="submission" date="2023-03" db="EMBL/GenBank/DDBJ databases">
        <title>YIM 133296 draft genome.</title>
        <authorList>
            <person name="Xiong L."/>
        </authorList>
    </citation>
    <scope>NUCLEOTIDE SEQUENCE [LARGE SCALE GENOMIC DNA]</scope>
    <source>
        <strain evidence="1 2">YIM 133296</strain>
    </source>
</reference>
<protein>
    <submittedName>
        <fullName evidence="1">Uncharacterized protein</fullName>
    </submittedName>
</protein>
<sequence>MSAQTVHVGVDVDRDTHPDAARSYLADGRGVAWDPPGRGGCRLAVDAELAAQRVPGAVVRRARLTEPVEPQDFWARWTRAEVLAKLLDVPILLWVREHGLLVPDLGAEAVAWRTYAWEDLVVTFAVRGPQDPAD</sequence>